<dbReference type="EMBL" id="JAINUG010000051">
    <property type="protein sequence ID" value="KAJ8404840.1"/>
    <property type="molecule type" value="Genomic_DNA"/>
</dbReference>
<sequence length="145" mass="15803">MLMKNPRGHAERPAQRQGRPVERGSGERGLLTLACDAVRIGAVPRRTPELSGHVGGEARERPGVPASRVPASLHPRSSRGSVYSSKSGKSSPAPVTCRKAIRLKLWDPFGLPCRTHQAPCRSTQEIHGLLTRRGDWEHQADAKAH</sequence>
<protein>
    <submittedName>
        <fullName evidence="2">Uncharacterized protein</fullName>
    </submittedName>
</protein>
<feature type="compositionally biased region" description="Low complexity" evidence="1">
    <location>
        <begin position="78"/>
        <end position="91"/>
    </location>
</feature>
<proteinExistence type="predicted"/>
<feature type="region of interest" description="Disordered" evidence="1">
    <location>
        <begin position="1"/>
        <end position="28"/>
    </location>
</feature>
<evidence type="ECO:0000256" key="1">
    <source>
        <dbReference type="SAM" id="MobiDB-lite"/>
    </source>
</evidence>
<evidence type="ECO:0000313" key="2">
    <source>
        <dbReference type="EMBL" id="KAJ8404840.1"/>
    </source>
</evidence>
<organism evidence="2 3">
    <name type="scientific">Aldrovandia affinis</name>
    <dbReference type="NCBI Taxonomy" id="143900"/>
    <lineage>
        <taxon>Eukaryota</taxon>
        <taxon>Metazoa</taxon>
        <taxon>Chordata</taxon>
        <taxon>Craniata</taxon>
        <taxon>Vertebrata</taxon>
        <taxon>Euteleostomi</taxon>
        <taxon>Actinopterygii</taxon>
        <taxon>Neopterygii</taxon>
        <taxon>Teleostei</taxon>
        <taxon>Notacanthiformes</taxon>
        <taxon>Halosauridae</taxon>
        <taxon>Aldrovandia</taxon>
    </lineage>
</organism>
<keyword evidence="3" id="KW-1185">Reference proteome</keyword>
<feature type="region of interest" description="Disordered" evidence="1">
    <location>
        <begin position="42"/>
        <end position="94"/>
    </location>
</feature>
<comment type="caution">
    <text evidence="2">The sequence shown here is derived from an EMBL/GenBank/DDBJ whole genome shotgun (WGS) entry which is preliminary data.</text>
</comment>
<gene>
    <name evidence="2" type="ORF">AAFF_G00332270</name>
</gene>
<dbReference type="AlphaFoldDB" id="A0AAD7SLH2"/>
<reference evidence="2" key="1">
    <citation type="journal article" date="2023" name="Science">
        <title>Genome structures resolve the early diversification of teleost fishes.</title>
        <authorList>
            <person name="Parey E."/>
            <person name="Louis A."/>
            <person name="Montfort J."/>
            <person name="Bouchez O."/>
            <person name="Roques C."/>
            <person name="Iampietro C."/>
            <person name="Lluch J."/>
            <person name="Castinel A."/>
            <person name="Donnadieu C."/>
            <person name="Desvignes T."/>
            <person name="Floi Bucao C."/>
            <person name="Jouanno E."/>
            <person name="Wen M."/>
            <person name="Mejri S."/>
            <person name="Dirks R."/>
            <person name="Jansen H."/>
            <person name="Henkel C."/>
            <person name="Chen W.J."/>
            <person name="Zahm M."/>
            <person name="Cabau C."/>
            <person name="Klopp C."/>
            <person name="Thompson A.W."/>
            <person name="Robinson-Rechavi M."/>
            <person name="Braasch I."/>
            <person name="Lecointre G."/>
            <person name="Bobe J."/>
            <person name="Postlethwait J.H."/>
            <person name="Berthelot C."/>
            <person name="Roest Crollius H."/>
            <person name="Guiguen Y."/>
        </authorList>
    </citation>
    <scope>NUCLEOTIDE SEQUENCE</scope>
    <source>
        <strain evidence="2">NC1722</strain>
    </source>
</reference>
<evidence type="ECO:0000313" key="3">
    <source>
        <dbReference type="Proteomes" id="UP001221898"/>
    </source>
</evidence>
<dbReference type="Proteomes" id="UP001221898">
    <property type="component" value="Unassembled WGS sequence"/>
</dbReference>
<accession>A0AAD7SLH2</accession>
<feature type="compositionally biased region" description="Basic and acidic residues" evidence="1">
    <location>
        <begin position="8"/>
        <end position="26"/>
    </location>
</feature>
<name>A0AAD7SLH2_9TELE</name>